<keyword evidence="2" id="KW-1133">Transmembrane helix</keyword>
<reference evidence="4" key="1">
    <citation type="submission" date="2016-02" db="EMBL/GenBank/DDBJ databases">
        <authorList>
            <person name="Wibberg D."/>
        </authorList>
    </citation>
    <scope>NUCLEOTIDE SEQUENCE [LARGE SCALE GENOMIC DNA]</scope>
</reference>
<keyword evidence="2" id="KW-0472">Membrane</keyword>
<gene>
    <name evidence="3" type="ORF">FDG2_4629</name>
</gene>
<dbReference type="AlphaFoldDB" id="A0A1C3P720"/>
<dbReference type="EMBL" id="FLUV01001932">
    <property type="protein sequence ID" value="SBW25635.1"/>
    <property type="molecule type" value="Genomic_DNA"/>
</dbReference>
<feature type="transmembrane region" description="Helical" evidence="2">
    <location>
        <begin position="60"/>
        <end position="83"/>
    </location>
</feature>
<name>A0A1C3P720_9ACTN</name>
<feature type="transmembrane region" description="Helical" evidence="2">
    <location>
        <begin position="109"/>
        <end position="128"/>
    </location>
</feature>
<feature type="transmembrane region" description="Helical" evidence="2">
    <location>
        <begin position="189"/>
        <end position="212"/>
    </location>
</feature>
<evidence type="ECO:0000256" key="1">
    <source>
        <dbReference type="SAM" id="MobiDB-lite"/>
    </source>
</evidence>
<protein>
    <recommendedName>
        <fullName evidence="5">DUF2567 domain-containing protein</fullName>
    </recommendedName>
</protein>
<keyword evidence="4" id="KW-1185">Reference proteome</keyword>
<feature type="transmembrane region" description="Helical" evidence="2">
    <location>
        <begin position="140"/>
        <end position="159"/>
    </location>
</feature>
<evidence type="ECO:0000256" key="2">
    <source>
        <dbReference type="SAM" id="Phobius"/>
    </source>
</evidence>
<evidence type="ECO:0000313" key="3">
    <source>
        <dbReference type="EMBL" id="SBW25635.1"/>
    </source>
</evidence>
<dbReference type="Proteomes" id="UP000199013">
    <property type="component" value="Unassembled WGS sequence"/>
</dbReference>
<evidence type="ECO:0000313" key="4">
    <source>
        <dbReference type="Proteomes" id="UP000199013"/>
    </source>
</evidence>
<organism evidence="3 4">
    <name type="scientific">Candidatus Protofrankia californiensis</name>
    <dbReference type="NCBI Taxonomy" id="1839754"/>
    <lineage>
        <taxon>Bacteria</taxon>
        <taxon>Bacillati</taxon>
        <taxon>Actinomycetota</taxon>
        <taxon>Actinomycetes</taxon>
        <taxon>Frankiales</taxon>
        <taxon>Frankiaceae</taxon>
        <taxon>Protofrankia</taxon>
    </lineage>
</organism>
<evidence type="ECO:0008006" key="5">
    <source>
        <dbReference type="Google" id="ProtNLM"/>
    </source>
</evidence>
<proteinExistence type="predicted"/>
<accession>A0A1C3P720</accession>
<sequence length="216" mass="22450">MSGDSTVGGAHSAGMRDFSGTRQPGAPRPDQCDRLDGVADDWPAFEEPERRFWVVGRAELLAGLVCAVAMAAAGLPLGLLWAATAPGLNVRAVLAGSEVAFDAQAGVDVYFAMICAVGGLAGGVLGFWRGRDGGWPVPAGLALGGIGGSLLASWIGHVLRSARAVSQLPEGTGSLVVQLVEFRLRSPGFLLVLPAASLFVLSVLNWLSLFLMPRRE</sequence>
<feature type="region of interest" description="Disordered" evidence="1">
    <location>
        <begin position="1"/>
        <end position="33"/>
    </location>
</feature>
<keyword evidence="2" id="KW-0812">Transmembrane</keyword>